<dbReference type="InterPro" id="IPR036282">
    <property type="entry name" value="Glutathione-S-Trfase_C_sf"/>
</dbReference>
<dbReference type="InterPro" id="IPR000530">
    <property type="entry name" value="Ribosomal_eS12"/>
</dbReference>
<dbReference type="SUPFAM" id="SSF47576">
    <property type="entry name" value="Calponin-homology domain, CH-domain"/>
    <property type="match status" value="1"/>
</dbReference>
<keyword evidence="9" id="KW-0585">Phenylalanine catabolism</keyword>
<dbReference type="InterPro" id="IPR034330">
    <property type="entry name" value="GST_Zeta_C"/>
</dbReference>
<feature type="repeat" description="WD" evidence="10">
    <location>
        <begin position="687"/>
        <end position="721"/>
    </location>
</feature>
<dbReference type="Gene3D" id="2.130.10.10">
    <property type="entry name" value="YVTN repeat-like/Quinoprotein amine dehydrogenase"/>
    <property type="match status" value="1"/>
</dbReference>
<dbReference type="PROSITE" id="PS01189">
    <property type="entry name" value="RIBOSOMAL_S12E"/>
    <property type="match status" value="1"/>
</dbReference>
<dbReference type="InterPro" id="IPR040079">
    <property type="entry name" value="Glutathione_S-Trfase"/>
</dbReference>
<dbReference type="PROSITE" id="PS50404">
    <property type="entry name" value="GST_NTER"/>
    <property type="match status" value="1"/>
</dbReference>
<dbReference type="InterPro" id="IPR036249">
    <property type="entry name" value="Thioredoxin-like_sf"/>
</dbReference>
<dbReference type="InterPro" id="IPR001680">
    <property type="entry name" value="WD40_rpt"/>
</dbReference>
<evidence type="ECO:0000256" key="1">
    <source>
        <dbReference type="ARBA" id="ARBA00001622"/>
    </source>
</evidence>
<evidence type="ECO:0000259" key="13">
    <source>
        <dbReference type="PROSITE" id="PS50404"/>
    </source>
</evidence>
<protein>
    <recommendedName>
        <fullName evidence="11">40S ribosomal protein S12</fullName>
    </recommendedName>
</protein>
<dbReference type="InterPro" id="IPR029064">
    <property type="entry name" value="Ribosomal_eL30-like_sf"/>
</dbReference>
<dbReference type="InterPro" id="IPR015943">
    <property type="entry name" value="WD40/YVTN_repeat-like_dom_sf"/>
</dbReference>
<dbReference type="Proteomes" id="UP000825002">
    <property type="component" value="Unassembled WGS sequence"/>
</dbReference>
<dbReference type="InterPro" id="IPR004038">
    <property type="entry name" value="Ribosomal_eL8/eL30/eS12/Gad45"/>
</dbReference>
<feature type="domain" description="GST C-terminal" evidence="14">
    <location>
        <begin position="337"/>
        <end position="477"/>
    </location>
</feature>
<feature type="domain" description="Calponin-homology (CH)" evidence="12">
    <location>
        <begin position="1062"/>
        <end position="1178"/>
    </location>
</feature>
<dbReference type="CDD" id="cd21298">
    <property type="entry name" value="CH_PLS_rpt3"/>
    <property type="match status" value="1"/>
</dbReference>
<dbReference type="InterPro" id="IPR010987">
    <property type="entry name" value="Glutathione-S-Trfase_C-like"/>
</dbReference>
<dbReference type="Pfam" id="PF01248">
    <property type="entry name" value="Ribosomal_L7Ae"/>
    <property type="match status" value="1"/>
</dbReference>
<evidence type="ECO:0000259" key="14">
    <source>
        <dbReference type="PROSITE" id="PS50405"/>
    </source>
</evidence>
<dbReference type="PROSITE" id="PS50405">
    <property type="entry name" value="GST_CTER"/>
    <property type="match status" value="1"/>
</dbReference>
<feature type="domain" description="GST N-terminal" evidence="13">
    <location>
        <begin position="240"/>
        <end position="330"/>
    </location>
</feature>
<feature type="domain" description="Calponin-homology (CH)" evidence="12">
    <location>
        <begin position="1207"/>
        <end position="1312"/>
    </location>
</feature>
<dbReference type="PROSITE" id="PS50294">
    <property type="entry name" value="WD_REPEATS_REGION"/>
    <property type="match status" value="1"/>
</dbReference>
<dbReference type="Gene3D" id="1.20.1050.10">
    <property type="match status" value="1"/>
</dbReference>
<dbReference type="PRINTS" id="PR00972">
    <property type="entry name" value="RIBSOMALS12E"/>
</dbReference>
<keyword evidence="8" id="KW-0009">Actin-binding</keyword>
<evidence type="ECO:0000256" key="4">
    <source>
        <dbReference type="ARBA" id="ARBA00005824"/>
    </source>
</evidence>
<dbReference type="CDD" id="cd21292">
    <property type="entry name" value="CH_PLS_rpt1"/>
    <property type="match status" value="1"/>
</dbReference>
<feature type="domain" description="Calponin-homology (CH)" evidence="12">
    <location>
        <begin position="1452"/>
        <end position="1560"/>
    </location>
</feature>
<dbReference type="CDD" id="cd03191">
    <property type="entry name" value="GST_C_Zeta"/>
    <property type="match status" value="1"/>
</dbReference>
<dbReference type="InterPro" id="IPR001715">
    <property type="entry name" value="CH_dom"/>
</dbReference>
<dbReference type="InterPro" id="IPR036322">
    <property type="entry name" value="WD40_repeat_dom_sf"/>
</dbReference>
<comment type="catalytic activity">
    <reaction evidence="1">
        <text>4-maleylacetoacetate = 4-fumarylacetoacetate</text>
        <dbReference type="Rhea" id="RHEA:14817"/>
        <dbReference type="ChEBI" id="CHEBI:17105"/>
        <dbReference type="ChEBI" id="CHEBI:18034"/>
        <dbReference type="EC" id="5.2.1.2"/>
    </reaction>
</comment>
<organism evidence="15 16">
    <name type="scientific">Fragariocoptes setiger</name>
    <dbReference type="NCBI Taxonomy" id="1670756"/>
    <lineage>
        <taxon>Eukaryota</taxon>
        <taxon>Metazoa</taxon>
        <taxon>Ecdysozoa</taxon>
        <taxon>Arthropoda</taxon>
        <taxon>Chelicerata</taxon>
        <taxon>Arachnida</taxon>
        <taxon>Acari</taxon>
        <taxon>Acariformes</taxon>
        <taxon>Trombidiformes</taxon>
        <taxon>Prostigmata</taxon>
        <taxon>Eupodina</taxon>
        <taxon>Eriophyoidea</taxon>
        <taxon>Phytoptidae</taxon>
        <taxon>Fragariocoptes</taxon>
    </lineage>
</organism>
<dbReference type="InterPro" id="IPR036872">
    <property type="entry name" value="CH_dom_sf"/>
</dbReference>
<dbReference type="SUPFAM" id="SSF55315">
    <property type="entry name" value="L30e-like"/>
    <property type="match status" value="1"/>
</dbReference>
<evidence type="ECO:0000256" key="2">
    <source>
        <dbReference type="ARBA" id="ARBA00001955"/>
    </source>
</evidence>
<dbReference type="PANTHER" id="PTHR19961">
    <property type="entry name" value="FIMBRIN/PLASTIN"/>
    <property type="match status" value="1"/>
</dbReference>
<evidence type="ECO:0000313" key="16">
    <source>
        <dbReference type="Proteomes" id="UP000825002"/>
    </source>
</evidence>
<keyword evidence="7" id="KW-0828">Tyrosine catabolism</keyword>
<dbReference type="Gene3D" id="1.10.418.10">
    <property type="entry name" value="Calponin-like domain"/>
    <property type="match status" value="4"/>
</dbReference>
<keyword evidence="6" id="KW-0677">Repeat</keyword>
<keyword evidence="16" id="KW-1185">Reference proteome</keyword>
<gene>
    <name evidence="15" type="primary">PLS3</name>
    <name evidence="15" type="ORF">GZH46_00444</name>
</gene>
<dbReference type="SUPFAM" id="SSF50978">
    <property type="entry name" value="WD40 repeat-like"/>
    <property type="match status" value="1"/>
</dbReference>
<feature type="domain" description="Calponin-homology (CH)" evidence="12">
    <location>
        <begin position="1329"/>
        <end position="1437"/>
    </location>
</feature>
<name>A0ABQ7SCA0_9ACAR</name>
<dbReference type="SUPFAM" id="SSF47616">
    <property type="entry name" value="GST C-terminal domain-like"/>
    <property type="match status" value="1"/>
</dbReference>
<accession>A0ABQ7SCA0</accession>
<dbReference type="SUPFAM" id="SSF47473">
    <property type="entry name" value="EF-hand"/>
    <property type="match status" value="1"/>
</dbReference>
<keyword evidence="11" id="KW-0689">Ribosomal protein</keyword>
<dbReference type="InterPro" id="IPR011992">
    <property type="entry name" value="EF-hand-dom_pair"/>
</dbReference>
<sequence>MILLNNFPISTNQRASNTSNLNNNLKMLCPSLSQGRMSPLYCLPITLIIVALMCLEQHSIMAAPKEGRQVEPSCHLREIDLCLSSVTVLAQLTSSPQPVTEASINKQCSMLNETEGCLYNYTSRCMTEMQAGMVDFLSDGLLESIRQLCVPKGKLREAYLKHGTCLNSQHNAHRVCMKEFQASLEKVGDTDWSEKGKLTCWRQNSVSKPAPRLITWHSVSVWFNMKVSTSIFNMSGRVVKELTLYGYYLSSASWRIRSTMALKDILYESVSVNLLAGNQHSDDYLEINPMHQVPSLRVKIVNESGAEEVYTLTQSLAIIELLENLYPEKPSVYPNKDPIEIAKIRAIADTISSGIQPLQNLETLTKVHEPLGREPLSPEERQAFAHYWIERKFEHLERFVSKTAGKYCVGDKVSLADICLVPQMFNARRFKVDTRKFPTLKAIDDRLQTLEIFKYKTVEMESVVEVTSMSMDIPTALRHVLRESLFCDGLARGLDECARALDKKKALMCVASKSVDEPRYLKLIEAFCKEHQVPLIKVDDSKQLGEWAGLCKIDKDGQARKVVGCSSVCVTDYGKETPERDYLMLKLKQRGTSTTWLEAVTDTHCDHASMVRQDPVTYIKMVVDLSLPETISADMVSVLHQIDTNHEELIHDAQANFYGTRLATCSSDHKIKIFELNSNQSRLLKELAGHEGPVWQLDWSHPEHNNLLASCSYDRKVIIWKETSPSNWEKIKEHTEHESSVNSIQWAPREFGLMLACAGSDGCISILKHTADGDWESRKIQNAHCIGVNAISWAPPISSVSTIFRPANQNTSSSNVISSALATTNQSMGKNTESNAPRPNLVRRFVSGGCDNLVKIWKYIEDGDKWVEERQLESHSDWVRDVAWAPSIGLPKWYIASGSQDRKVIVWTNNGGPNGHEWEPKTLAEFDDVVWHVSWSVMGNILAVSCGDNRVTLWKESMNVSSLASMDGRQYLDVTELKEAFEKCGFKIPQWQVRQMIEEKERKSGQRCERISSAEFEKLCIDLKAKDVARTFKTMVSRRENLQTLGGMSEASSEGTTHSVRHEEQVAFSNWVNMKLGDDPDLKHILPIDENGAGLYEAIKDGILLCKIINYSCPETIDERAINKKGLTVYTKHENLTLALNSAQAIGCNIVNIDAHDLSKGKPHLSLGLLWQIIRIGLFNQITLEHCPGLVNLVGGDIDELADLMKLSPENILLRWVNHHLTNAGVGRRISNFTKDISDSEIYTHLLRQIAPPGSDISCEALFIKDHLQRAELMLQQANKLGCRSFLTPQDVVSGIYKLNVAFVANLFNKYPALDTPEAPIEMEQIEESRAEKTWRNWINSLGVSPFVNRLYSDLSDGLVLIQLFDIVKPGIVQWSRVHRTFSRLKAFMERLENCNYCVELGKAVQFSLVGIAGQDILDANPTLVSAIVWQLMRAYTLSILSQLAKSENGKPIDEAGIIEWVNNKLSEAGKGSSIKSFSDSSISSAHPVIDLVDAIKPGSINYSQVLPGDNPEEKLANSKYAISMARKIGAKVYALPEDIVELQKKMILTLFAMIMAVEFVPNSKNGSSTNNNH</sequence>
<dbReference type="Pfam" id="PF13417">
    <property type="entry name" value="GST_N_3"/>
    <property type="match status" value="1"/>
</dbReference>
<dbReference type="InterPro" id="IPR039959">
    <property type="entry name" value="Fimbrin/Plastin"/>
</dbReference>
<evidence type="ECO:0000256" key="5">
    <source>
        <dbReference type="ARBA" id="ARBA00010007"/>
    </source>
</evidence>
<dbReference type="Gene3D" id="3.40.30.10">
    <property type="entry name" value="Glutaredoxin"/>
    <property type="match status" value="1"/>
</dbReference>
<comment type="pathway">
    <text evidence="3">Amino-acid degradation; L-phenylalanine degradation; acetoacetate and fumarate from L-phenylalanine: step 5/6.</text>
</comment>
<evidence type="ECO:0000256" key="10">
    <source>
        <dbReference type="PROSITE-ProRule" id="PRU00221"/>
    </source>
</evidence>
<dbReference type="PROSITE" id="PS50021">
    <property type="entry name" value="CH"/>
    <property type="match status" value="4"/>
</dbReference>
<dbReference type="InterPro" id="IPR004045">
    <property type="entry name" value="Glutathione_S-Trfase_N"/>
</dbReference>
<dbReference type="CDD" id="cd21301">
    <property type="entry name" value="CH_PLS_rpt4"/>
    <property type="match status" value="1"/>
</dbReference>
<evidence type="ECO:0000256" key="6">
    <source>
        <dbReference type="ARBA" id="ARBA00022737"/>
    </source>
</evidence>
<dbReference type="Pfam" id="PF14497">
    <property type="entry name" value="GST_C_3"/>
    <property type="match status" value="1"/>
</dbReference>
<reference evidence="15 16" key="1">
    <citation type="submission" date="2020-10" db="EMBL/GenBank/DDBJ databases">
        <authorList>
            <person name="Klimov P.B."/>
            <person name="Dyachkov S.M."/>
            <person name="Chetverikov P.E."/>
        </authorList>
    </citation>
    <scope>NUCLEOTIDE SEQUENCE [LARGE SCALE GENOMIC DNA]</scope>
    <source>
        <strain evidence="15">BMOC 18-1129-001#AD2665</strain>
        <tissue evidence="15">Entire mites</tissue>
    </source>
</reference>
<dbReference type="InterPro" id="IPR004046">
    <property type="entry name" value="GST_C"/>
</dbReference>
<dbReference type="SUPFAM" id="SSF52833">
    <property type="entry name" value="Thioredoxin-like"/>
    <property type="match status" value="1"/>
</dbReference>
<proteinExistence type="inferred from homology"/>
<dbReference type="CDD" id="cd21295">
    <property type="entry name" value="CH_PLS_rpt2"/>
    <property type="match status" value="1"/>
</dbReference>
<dbReference type="InterPro" id="IPR005955">
    <property type="entry name" value="GST_Zeta"/>
</dbReference>
<dbReference type="SMART" id="SM00320">
    <property type="entry name" value="WD40"/>
    <property type="match status" value="6"/>
</dbReference>
<evidence type="ECO:0000256" key="7">
    <source>
        <dbReference type="ARBA" id="ARBA00022878"/>
    </source>
</evidence>
<dbReference type="EMBL" id="JAIFTH010000043">
    <property type="protein sequence ID" value="KAG9510996.1"/>
    <property type="molecule type" value="Genomic_DNA"/>
</dbReference>
<dbReference type="Pfam" id="PF00400">
    <property type="entry name" value="WD40"/>
    <property type="match status" value="3"/>
</dbReference>
<keyword evidence="11" id="KW-0687">Ribonucleoprotein</keyword>
<feature type="repeat" description="WD" evidence="10">
    <location>
        <begin position="872"/>
        <end position="907"/>
    </location>
</feature>
<comment type="caution">
    <text evidence="15">The sequence shown here is derived from an EMBL/GenBank/DDBJ whole genome shotgun (WGS) entry which is preliminary data.</text>
</comment>
<dbReference type="Pfam" id="PF00307">
    <property type="entry name" value="CH"/>
    <property type="match status" value="4"/>
</dbReference>
<evidence type="ECO:0000313" key="15">
    <source>
        <dbReference type="EMBL" id="KAG9510996.1"/>
    </source>
</evidence>
<evidence type="ECO:0000256" key="3">
    <source>
        <dbReference type="ARBA" id="ARBA00004671"/>
    </source>
</evidence>
<evidence type="ECO:0000256" key="8">
    <source>
        <dbReference type="ARBA" id="ARBA00023203"/>
    </source>
</evidence>
<dbReference type="InterPro" id="IPR047860">
    <property type="entry name" value="Ribosomal_eS12_CS"/>
</dbReference>
<dbReference type="PROSITE" id="PS50082">
    <property type="entry name" value="WD_REPEATS_2"/>
    <property type="match status" value="2"/>
</dbReference>
<comment type="similarity">
    <text evidence="4 11">Belongs to the eukaryotic ribosomal protein eS12 family.</text>
</comment>
<comment type="cofactor">
    <cofactor evidence="2">
        <name>glutathione</name>
        <dbReference type="ChEBI" id="CHEBI:57925"/>
    </cofactor>
</comment>
<evidence type="ECO:0000256" key="11">
    <source>
        <dbReference type="RuleBase" id="RU000670"/>
    </source>
</evidence>
<dbReference type="SFLD" id="SFLDG00358">
    <property type="entry name" value="Main_(cytGST)"/>
    <property type="match status" value="1"/>
</dbReference>
<dbReference type="PANTHER" id="PTHR19961:SF18">
    <property type="entry name" value="FI19014P1"/>
    <property type="match status" value="1"/>
</dbReference>
<dbReference type="NCBIfam" id="TIGR01262">
    <property type="entry name" value="maiA"/>
    <property type="match status" value="1"/>
</dbReference>
<keyword evidence="10" id="KW-0853">WD repeat</keyword>
<evidence type="ECO:0000259" key="12">
    <source>
        <dbReference type="PROSITE" id="PS50021"/>
    </source>
</evidence>
<comment type="similarity">
    <text evidence="5">Belongs to the GST superfamily. Zeta family.</text>
</comment>
<dbReference type="SMART" id="SM00033">
    <property type="entry name" value="CH"/>
    <property type="match status" value="4"/>
</dbReference>
<evidence type="ECO:0000256" key="9">
    <source>
        <dbReference type="ARBA" id="ARBA00023232"/>
    </source>
</evidence>
<dbReference type="SFLD" id="SFLDS00019">
    <property type="entry name" value="Glutathione_Transferase_(cytos"/>
    <property type="match status" value="1"/>
</dbReference>
<dbReference type="Gene3D" id="3.30.1330.30">
    <property type="match status" value="1"/>
</dbReference>